<comment type="caution">
    <text evidence="7">The sequence shown here is derived from an EMBL/GenBank/DDBJ whole genome shotgun (WGS) entry which is preliminary data.</text>
</comment>
<feature type="domain" description="D-isomer specific 2-hydroxyacid dehydrogenase NAD-binding" evidence="6">
    <location>
        <begin position="111"/>
        <end position="288"/>
    </location>
</feature>
<protein>
    <submittedName>
        <fullName evidence="7">D-glycerate dehydrogenase</fullName>
    </submittedName>
</protein>
<evidence type="ECO:0000313" key="8">
    <source>
        <dbReference type="Proteomes" id="UP000248863"/>
    </source>
</evidence>
<gene>
    <name evidence="7" type="ORF">CH338_10750</name>
</gene>
<dbReference type="SUPFAM" id="SSF52283">
    <property type="entry name" value="Formate/glycerate dehydrogenase catalytic domain-like"/>
    <property type="match status" value="1"/>
</dbReference>
<dbReference type="GO" id="GO:0030267">
    <property type="term" value="F:glyoxylate reductase (NADPH) activity"/>
    <property type="evidence" value="ECO:0007669"/>
    <property type="project" value="TreeGrafter"/>
</dbReference>
<dbReference type="GO" id="GO:0016618">
    <property type="term" value="F:hydroxypyruvate reductase [NAD(P)H] activity"/>
    <property type="evidence" value="ECO:0007669"/>
    <property type="project" value="TreeGrafter"/>
</dbReference>
<accession>A0A327KKK2</accession>
<dbReference type="RefSeq" id="WP_111357122.1">
    <property type="nucleotide sequence ID" value="NZ_NHSK01000147.1"/>
</dbReference>
<feature type="domain" description="D-isomer specific 2-hydroxyacid dehydrogenase catalytic" evidence="5">
    <location>
        <begin position="6"/>
        <end position="320"/>
    </location>
</feature>
<dbReference type="Proteomes" id="UP000248863">
    <property type="component" value="Unassembled WGS sequence"/>
</dbReference>
<name>A0A327KKK2_9BRAD</name>
<dbReference type="FunFam" id="3.40.50.720:FF:000203">
    <property type="entry name" value="D-3-phosphoglycerate dehydrogenase (SerA)"/>
    <property type="match status" value="1"/>
</dbReference>
<dbReference type="InterPro" id="IPR006139">
    <property type="entry name" value="D-isomer_2_OHA_DH_cat_dom"/>
</dbReference>
<keyword evidence="8" id="KW-1185">Reference proteome</keyword>
<organism evidence="7 8">
    <name type="scientific">Rhodoplanes elegans</name>
    <dbReference type="NCBI Taxonomy" id="29408"/>
    <lineage>
        <taxon>Bacteria</taxon>
        <taxon>Pseudomonadati</taxon>
        <taxon>Pseudomonadota</taxon>
        <taxon>Alphaproteobacteria</taxon>
        <taxon>Hyphomicrobiales</taxon>
        <taxon>Nitrobacteraceae</taxon>
        <taxon>Rhodoplanes</taxon>
    </lineage>
</organism>
<evidence type="ECO:0000259" key="6">
    <source>
        <dbReference type="Pfam" id="PF02826"/>
    </source>
</evidence>
<dbReference type="Pfam" id="PF00389">
    <property type="entry name" value="2-Hacid_dh"/>
    <property type="match status" value="1"/>
</dbReference>
<evidence type="ECO:0000256" key="4">
    <source>
        <dbReference type="RuleBase" id="RU003719"/>
    </source>
</evidence>
<dbReference type="SUPFAM" id="SSF51735">
    <property type="entry name" value="NAD(P)-binding Rossmann-fold domains"/>
    <property type="match status" value="1"/>
</dbReference>
<dbReference type="AlphaFoldDB" id="A0A327KKK2"/>
<dbReference type="GO" id="GO:0005829">
    <property type="term" value="C:cytosol"/>
    <property type="evidence" value="ECO:0007669"/>
    <property type="project" value="TreeGrafter"/>
</dbReference>
<dbReference type="Pfam" id="PF02826">
    <property type="entry name" value="2-Hacid_dh_C"/>
    <property type="match status" value="1"/>
</dbReference>
<dbReference type="InterPro" id="IPR029753">
    <property type="entry name" value="D-isomer_DH_CS"/>
</dbReference>
<keyword evidence="3" id="KW-0520">NAD</keyword>
<dbReference type="OrthoDB" id="9793626at2"/>
<dbReference type="InterPro" id="IPR036291">
    <property type="entry name" value="NAD(P)-bd_dom_sf"/>
</dbReference>
<comment type="similarity">
    <text evidence="1 4">Belongs to the D-isomer specific 2-hydroxyacid dehydrogenase family.</text>
</comment>
<dbReference type="CDD" id="cd05301">
    <property type="entry name" value="GDH"/>
    <property type="match status" value="1"/>
</dbReference>
<keyword evidence="2 4" id="KW-0560">Oxidoreductase</keyword>
<proteinExistence type="inferred from homology"/>
<dbReference type="PANTHER" id="PTHR10996">
    <property type="entry name" value="2-HYDROXYACID DEHYDROGENASE-RELATED"/>
    <property type="match status" value="1"/>
</dbReference>
<evidence type="ECO:0000256" key="3">
    <source>
        <dbReference type="ARBA" id="ARBA00023027"/>
    </source>
</evidence>
<evidence type="ECO:0000256" key="1">
    <source>
        <dbReference type="ARBA" id="ARBA00005854"/>
    </source>
</evidence>
<dbReference type="GO" id="GO:0051287">
    <property type="term" value="F:NAD binding"/>
    <property type="evidence" value="ECO:0007669"/>
    <property type="project" value="InterPro"/>
</dbReference>
<sequence length="326" mass="35356">MSKPKVLVTRMIQQENIDRLRERFDVEINPDDRAYTKDELKQKVAGKDAVLSMLTDTIDGEVLDAAGPQCKIVANFAVGYNNFDVAAATQRGVILTNTPGVLDDATATHTITLMLSMARRIVEADKFVRAGKWGSWAPLFFMGLDVDGRTLGLAGAGRIGKNVARKAAAFGMKILYTDVKPDPDFEKSVGARFVDKATLLAESDYVTLHVPLMPETRHWIGEKELAAMKPTAVLINAARGPVVDEKALARALKDKVIWGAALDVFENEPAVEPELLGLDNVILVPHIASATPETRMNMGRIAVANIVKVLSGEAPDTCVNPAVLNK</sequence>
<dbReference type="PANTHER" id="PTHR10996:SF257">
    <property type="entry name" value="GLYOXYLATE REDUCTASE 1"/>
    <property type="match status" value="1"/>
</dbReference>
<dbReference type="PROSITE" id="PS00671">
    <property type="entry name" value="D_2_HYDROXYACID_DH_3"/>
    <property type="match status" value="1"/>
</dbReference>
<dbReference type="Gene3D" id="3.40.50.720">
    <property type="entry name" value="NAD(P)-binding Rossmann-like Domain"/>
    <property type="match status" value="2"/>
</dbReference>
<dbReference type="EMBL" id="NPEU01000094">
    <property type="protein sequence ID" value="RAI39007.1"/>
    <property type="molecule type" value="Genomic_DNA"/>
</dbReference>
<dbReference type="InterPro" id="IPR050223">
    <property type="entry name" value="D-isomer_2-hydroxyacid_DH"/>
</dbReference>
<evidence type="ECO:0000256" key="2">
    <source>
        <dbReference type="ARBA" id="ARBA00023002"/>
    </source>
</evidence>
<dbReference type="InterPro" id="IPR006140">
    <property type="entry name" value="D-isomer_DH_NAD-bd"/>
</dbReference>
<reference evidence="7 8" key="1">
    <citation type="submission" date="2017-07" db="EMBL/GenBank/DDBJ databases">
        <title>Draft Genome Sequences of Select Purple Nonsulfur Bacteria.</title>
        <authorList>
            <person name="Lasarre B."/>
            <person name="Mckinlay J.B."/>
        </authorList>
    </citation>
    <scope>NUCLEOTIDE SEQUENCE [LARGE SCALE GENOMIC DNA]</scope>
    <source>
        <strain evidence="7 8">DSM 11907</strain>
    </source>
</reference>
<evidence type="ECO:0000313" key="7">
    <source>
        <dbReference type="EMBL" id="RAI39007.1"/>
    </source>
</evidence>
<evidence type="ECO:0000259" key="5">
    <source>
        <dbReference type="Pfam" id="PF00389"/>
    </source>
</evidence>